<dbReference type="EMBL" id="JBIGIB010000002">
    <property type="protein sequence ID" value="MFG6466380.1"/>
    <property type="molecule type" value="Genomic_DNA"/>
</dbReference>
<keyword evidence="6" id="KW-0418">Kinase</keyword>
<proteinExistence type="predicted"/>
<comment type="catalytic activity">
    <reaction evidence="1">
        <text>ATP + protein L-histidine = ADP + protein N-phospho-L-histidine.</text>
        <dbReference type="EC" id="2.7.13.3"/>
    </reaction>
</comment>
<dbReference type="CDD" id="cd00075">
    <property type="entry name" value="HATPase"/>
    <property type="match status" value="1"/>
</dbReference>
<keyword evidence="6" id="KW-0808">Transferase</keyword>
<dbReference type="InterPro" id="IPR003594">
    <property type="entry name" value="HATPase_dom"/>
</dbReference>
<dbReference type="Gene3D" id="3.30.450.40">
    <property type="match status" value="1"/>
</dbReference>
<dbReference type="SMART" id="SM00388">
    <property type="entry name" value="HisKA"/>
    <property type="match status" value="1"/>
</dbReference>
<dbReference type="InterPro" id="IPR003661">
    <property type="entry name" value="HisK_dim/P_dom"/>
</dbReference>
<keyword evidence="4" id="KW-0472">Membrane</keyword>
<feature type="transmembrane region" description="Helical" evidence="4">
    <location>
        <begin position="6"/>
        <end position="26"/>
    </location>
</feature>
<dbReference type="PROSITE" id="PS50109">
    <property type="entry name" value="HIS_KIN"/>
    <property type="match status" value="1"/>
</dbReference>
<protein>
    <recommendedName>
        <fullName evidence="2">histidine kinase</fullName>
        <ecNumber evidence="2">2.7.13.3</ecNumber>
    </recommendedName>
</protein>
<dbReference type="Gene3D" id="1.10.287.130">
    <property type="match status" value="1"/>
</dbReference>
<dbReference type="InterPro" id="IPR005467">
    <property type="entry name" value="His_kinase_dom"/>
</dbReference>
<organism evidence="6 7">
    <name type="scientific">Pelomonas baiyunensis</name>
    <dbReference type="NCBI Taxonomy" id="3299026"/>
    <lineage>
        <taxon>Bacteria</taxon>
        <taxon>Pseudomonadati</taxon>
        <taxon>Pseudomonadota</taxon>
        <taxon>Betaproteobacteria</taxon>
        <taxon>Burkholderiales</taxon>
        <taxon>Sphaerotilaceae</taxon>
        <taxon>Roseateles</taxon>
    </lineage>
</organism>
<evidence type="ECO:0000256" key="1">
    <source>
        <dbReference type="ARBA" id="ARBA00000085"/>
    </source>
</evidence>
<dbReference type="GO" id="GO:0016301">
    <property type="term" value="F:kinase activity"/>
    <property type="evidence" value="ECO:0007669"/>
    <property type="project" value="UniProtKB-KW"/>
</dbReference>
<dbReference type="InterPro" id="IPR029016">
    <property type="entry name" value="GAF-like_dom_sf"/>
</dbReference>
<accession>A0ABW7GXJ2</accession>
<evidence type="ECO:0000256" key="4">
    <source>
        <dbReference type="SAM" id="Phobius"/>
    </source>
</evidence>
<evidence type="ECO:0000259" key="5">
    <source>
        <dbReference type="PROSITE" id="PS50109"/>
    </source>
</evidence>
<evidence type="ECO:0000313" key="7">
    <source>
        <dbReference type="Proteomes" id="UP001606303"/>
    </source>
</evidence>
<evidence type="ECO:0000313" key="6">
    <source>
        <dbReference type="EMBL" id="MFG6466380.1"/>
    </source>
</evidence>
<keyword evidence="4" id="KW-1133">Transmembrane helix</keyword>
<dbReference type="RefSeq" id="WP_394382937.1">
    <property type="nucleotide sequence ID" value="NZ_JBIGIB010000002.1"/>
</dbReference>
<keyword evidence="3" id="KW-0597">Phosphoprotein</keyword>
<dbReference type="InterPro" id="IPR004358">
    <property type="entry name" value="Sig_transdc_His_kin-like_C"/>
</dbReference>
<dbReference type="Proteomes" id="UP001606303">
    <property type="component" value="Unassembled WGS sequence"/>
</dbReference>
<evidence type="ECO:0000256" key="2">
    <source>
        <dbReference type="ARBA" id="ARBA00012438"/>
    </source>
</evidence>
<dbReference type="CDD" id="cd00082">
    <property type="entry name" value="HisKA"/>
    <property type="match status" value="1"/>
</dbReference>
<dbReference type="PANTHER" id="PTHR45569:SF1">
    <property type="entry name" value="SENSOR PROTEIN KDPD"/>
    <property type="match status" value="1"/>
</dbReference>
<dbReference type="SMART" id="SM00387">
    <property type="entry name" value="HATPase_c"/>
    <property type="match status" value="1"/>
</dbReference>
<dbReference type="Pfam" id="PF00512">
    <property type="entry name" value="HisKA"/>
    <property type="match status" value="1"/>
</dbReference>
<dbReference type="InterPro" id="IPR036097">
    <property type="entry name" value="HisK_dim/P_sf"/>
</dbReference>
<gene>
    <name evidence="6" type="ORF">ACG01O_07180</name>
</gene>
<dbReference type="Gene3D" id="3.30.565.10">
    <property type="entry name" value="Histidine kinase-like ATPase, C-terminal domain"/>
    <property type="match status" value="1"/>
</dbReference>
<keyword evidence="4" id="KW-0812">Transmembrane</keyword>
<name>A0ABW7GXJ2_9BURK</name>
<dbReference type="PRINTS" id="PR00344">
    <property type="entry name" value="BCTRLSENSOR"/>
</dbReference>
<sequence length="430" mass="46650">MTPRLIAPFLPWLAIATLMATAWTGWRLQRAWRGWRAAQRAAQLERTLREFGEVMRGAERPEAHAHALLQQLERLAGRPAAALIRPAPDAQDIVLGEPDANALAGLQLCVTSGRALGRGTDHHAEEPDLYLPLRGRDEALGAVTLRGLGTQALPPDLLAHAQALCDQMGLALQRRCVQDAARLAGEQAQTQATRNALLAAISHDYRTPLATIMGAASALQAQGERLTAVQRDELAARIVDETARLVRLTDNTLQLARLDSPRAALRCDWESAEEIVGAALRRVRRRPDGHRVHARLEPELPLLWCDAALMSQLLDNLIDNALKYSPAAAPVEVHVRRVGPELMLAVRDRGPGIEPAWRARVFDAFQRGDLAGLAQRPAGAGVGLAVCRAIAEAHAGRLTMRPRGHGGSAFECRLPLRDMPALPALAEPVA</sequence>
<dbReference type="PANTHER" id="PTHR45569">
    <property type="entry name" value="SENSOR PROTEIN KDPD"/>
    <property type="match status" value="1"/>
</dbReference>
<dbReference type="SUPFAM" id="SSF55874">
    <property type="entry name" value="ATPase domain of HSP90 chaperone/DNA topoisomerase II/histidine kinase"/>
    <property type="match status" value="1"/>
</dbReference>
<reference evidence="6 7" key="1">
    <citation type="submission" date="2024-08" db="EMBL/GenBank/DDBJ databases">
        <authorList>
            <person name="Lu H."/>
        </authorList>
    </citation>
    <scope>NUCLEOTIDE SEQUENCE [LARGE SCALE GENOMIC DNA]</scope>
    <source>
        <strain evidence="6 7">BYS87W</strain>
    </source>
</reference>
<dbReference type="InterPro" id="IPR036890">
    <property type="entry name" value="HATPase_C_sf"/>
</dbReference>
<dbReference type="SUPFAM" id="SSF47384">
    <property type="entry name" value="Homodimeric domain of signal transducing histidine kinase"/>
    <property type="match status" value="1"/>
</dbReference>
<dbReference type="InterPro" id="IPR052023">
    <property type="entry name" value="Histidine_kinase_KdpD"/>
</dbReference>
<evidence type="ECO:0000256" key="3">
    <source>
        <dbReference type="ARBA" id="ARBA00022553"/>
    </source>
</evidence>
<keyword evidence="7" id="KW-1185">Reference proteome</keyword>
<feature type="domain" description="Histidine kinase" evidence="5">
    <location>
        <begin position="200"/>
        <end position="418"/>
    </location>
</feature>
<dbReference type="EC" id="2.7.13.3" evidence="2"/>
<comment type="caution">
    <text evidence="6">The sequence shown here is derived from an EMBL/GenBank/DDBJ whole genome shotgun (WGS) entry which is preliminary data.</text>
</comment>
<dbReference type="Pfam" id="PF02518">
    <property type="entry name" value="HATPase_c"/>
    <property type="match status" value="1"/>
</dbReference>